<dbReference type="Proteomes" id="UP000887013">
    <property type="component" value="Unassembled WGS sequence"/>
</dbReference>
<dbReference type="AlphaFoldDB" id="A0A8X6UB36"/>
<dbReference type="PANTHER" id="PTHR47326:SF1">
    <property type="entry name" value="HTH PSQ-TYPE DOMAIN-CONTAINING PROTEIN"/>
    <property type="match status" value="1"/>
</dbReference>
<dbReference type="Gene3D" id="3.30.420.10">
    <property type="entry name" value="Ribonuclease H-like superfamily/Ribonuclease H"/>
    <property type="match status" value="1"/>
</dbReference>
<dbReference type="InterPro" id="IPR036397">
    <property type="entry name" value="RNaseH_sf"/>
</dbReference>
<gene>
    <name evidence="1" type="ORF">NPIL_589991</name>
</gene>
<organism evidence="1 2">
    <name type="scientific">Nephila pilipes</name>
    <name type="common">Giant wood spider</name>
    <name type="synonym">Nephila maculata</name>
    <dbReference type="NCBI Taxonomy" id="299642"/>
    <lineage>
        <taxon>Eukaryota</taxon>
        <taxon>Metazoa</taxon>
        <taxon>Ecdysozoa</taxon>
        <taxon>Arthropoda</taxon>
        <taxon>Chelicerata</taxon>
        <taxon>Arachnida</taxon>
        <taxon>Araneae</taxon>
        <taxon>Araneomorphae</taxon>
        <taxon>Entelegynae</taxon>
        <taxon>Araneoidea</taxon>
        <taxon>Nephilidae</taxon>
        <taxon>Nephila</taxon>
    </lineage>
</organism>
<comment type="caution">
    <text evidence="1">The sequence shown here is derived from an EMBL/GenBank/DDBJ whole genome shotgun (WGS) entry which is preliminary data.</text>
</comment>
<keyword evidence="2" id="KW-1185">Reference proteome</keyword>
<protein>
    <submittedName>
        <fullName evidence="1">Uncharacterized protein</fullName>
    </submittedName>
</protein>
<dbReference type="PANTHER" id="PTHR47326">
    <property type="entry name" value="TRANSPOSABLE ELEMENT TC3 TRANSPOSASE-LIKE PROTEIN"/>
    <property type="match status" value="1"/>
</dbReference>
<accession>A0A8X6UB36</accession>
<reference evidence="1" key="1">
    <citation type="submission" date="2020-08" db="EMBL/GenBank/DDBJ databases">
        <title>Multicomponent nature underlies the extraordinary mechanical properties of spider dragline silk.</title>
        <authorList>
            <person name="Kono N."/>
            <person name="Nakamura H."/>
            <person name="Mori M."/>
            <person name="Yoshida Y."/>
            <person name="Ohtoshi R."/>
            <person name="Malay A.D."/>
            <person name="Moran D.A.P."/>
            <person name="Tomita M."/>
            <person name="Numata K."/>
            <person name="Arakawa K."/>
        </authorList>
    </citation>
    <scope>NUCLEOTIDE SEQUENCE</scope>
</reference>
<evidence type="ECO:0000313" key="1">
    <source>
        <dbReference type="EMBL" id="GFU00010.1"/>
    </source>
</evidence>
<proteinExistence type="predicted"/>
<sequence>MSGFHVITLFFHQTVKAYRCVQNQFNLSVGPPPHTEGERLYGYFQQNGTAHTTFTFSRVREVFGEERTINRSGKILWPPRSPDHSPCDFQMWDELKDQVYSNDPHTPVELHQNIENAISSRNQ</sequence>
<dbReference type="GO" id="GO:0003676">
    <property type="term" value="F:nucleic acid binding"/>
    <property type="evidence" value="ECO:0007669"/>
    <property type="project" value="InterPro"/>
</dbReference>
<dbReference type="OrthoDB" id="9971063at2759"/>
<evidence type="ECO:0000313" key="2">
    <source>
        <dbReference type="Proteomes" id="UP000887013"/>
    </source>
</evidence>
<dbReference type="EMBL" id="BMAW01076121">
    <property type="protein sequence ID" value="GFU00010.1"/>
    <property type="molecule type" value="Genomic_DNA"/>
</dbReference>
<name>A0A8X6UB36_NEPPI</name>